<evidence type="ECO:0000259" key="6">
    <source>
        <dbReference type="PROSITE" id="PS51294"/>
    </source>
</evidence>
<dbReference type="InterPro" id="IPR051575">
    <property type="entry name" value="Myb-like_DNA-bd"/>
</dbReference>
<keyword evidence="4" id="KW-0539">Nucleus</keyword>
<dbReference type="RefSeq" id="XP_004341442.1">
    <property type="nucleotide sequence ID" value="XM_004341394.1"/>
</dbReference>
<keyword evidence="8" id="KW-1185">Reference proteome</keyword>
<evidence type="ECO:0000313" key="7">
    <source>
        <dbReference type="EMBL" id="ELR19357.1"/>
    </source>
</evidence>
<dbReference type="PANTHER" id="PTHR46621">
    <property type="entry name" value="SNRNA-ACTIVATING PROTEIN COMPLEX SUBUNIT 4"/>
    <property type="match status" value="1"/>
</dbReference>
<keyword evidence="1" id="KW-0805">Transcription regulation</keyword>
<evidence type="ECO:0000256" key="4">
    <source>
        <dbReference type="ARBA" id="ARBA00023242"/>
    </source>
</evidence>
<protein>
    <submittedName>
        <fullName evidence="7">Myb transcription factor, putative</fullName>
    </submittedName>
</protein>
<feature type="domain" description="HTH myb-type" evidence="6">
    <location>
        <begin position="1"/>
        <end position="45"/>
    </location>
</feature>
<gene>
    <name evidence="7" type="ORF">ACA1_265620</name>
</gene>
<evidence type="ECO:0000256" key="1">
    <source>
        <dbReference type="ARBA" id="ARBA00023015"/>
    </source>
</evidence>
<dbReference type="PANTHER" id="PTHR46621:SF1">
    <property type="entry name" value="SNRNA-ACTIVATING PROTEIN COMPLEX SUBUNIT 4"/>
    <property type="match status" value="1"/>
</dbReference>
<dbReference type="SMART" id="SM00717">
    <property type="entry name" value="SANT"/>
    <property type="match status" value="1"/>
</dbReference>
<dbReference type="InterPro" id="IPR017930">
    <property type="entry name" value="Myb_dom"/>
</dbReference>
<dbReference type="CDD" id="cd00167">
    <property type="entry name" value="SANT"/>
    <property type="match status" value="1"/>
</dbReference>
<keyword evidence="2" id="KW-0238">DNA-binding</keyword>
<feature type="non-terminal residue" evidence="7">
    <location>
        <position position="111"/>
    </location>
</feature>
<dbReference type="OrthoDB" id="2143914at2759"/>
<dbReference type="InterPro" id="IPR001005">
    <property type="entry name" value="SANT/Myb"/>
</dbReference>
<evidence type="ECO:0000256" key="3">
    <source>
        <dbReference type="ARBA" id="ARBA00023163"/>
    </source>
</evidence>
<reference evidence="7 8" key="1">
    <citation type="journal article" date="2013" name="Genome Biol.">
        <title>Genome of Acanthamoeba castellanii highlights extensive lateral gene transfer and early evolution of tyrosine kinase signaling.</title>
        <authorList>
            <person name="Clarke M."/>
            <person name="Lohan A.J."/>
            <person name="Liu B."/>
            <person name="Lagkouvardos I."/>
            <person name="Roy S."/>
            <person name="Zafar N."/>
            <person name="Bertelli C."/>
            <person name="Schilde C."/>
            <person name="Kianianmomeni A."/>
            <person name="Burglin T.R."/>
            <person name="Frech C."/>
            <person name="Turcotte B."/>
            <person name="Kopec K.O."/>
            <person name="Synnott J.M."/>
            <person name="Choo C."/>
            <person name="Paponov I."/>
            <person name="Finkler A."/>
            <person name="Soon Heng Tan C."/>
            <person name="Hutchins A.P."/>
            <person name="Weinmeier T."/>
            <person name="Rattei T."/>
            <person name="Chu J.S."/>
            <person name="Gimenez G."/>
            <person name="Irimia M."/>
            <person name="Rigden D.J."/>
            <person name="Fitzpatrick D.A."/>
            <person name="Lorenzo-Morales J."/>
            <person name="Bateman A."/>
            <person name="Chiu C.H."/>
            <person name="Tang P."/>
            <person name="Hegemann P."/>
            <person name="Fromm H."/>
            <person name="Raoult D."/>
            <person name="Greub G."/>
            <person name="Miranda-Saavedra D."/>
            <person name="Chen N."/>
            <person name="Nash P."/>
            <person name="Ginger M.L."/>
            <person name="Horn M."/>
            <person name="Schaap P."/>
            <person name="Caler L."/>
            <person name="Loftus B."/>
        </authorList>
    </citation>
    <scope>NUCLEOTIDE SEQUENCE [LARGE SCALE GENOMIC DNA]</scope>
    <source>
        <strain evidence="7 8">Neff</strain>
    </source>
</reference>
<dbReference type="KEGG" id="acan:ACA1_265620"/>
<dbReference type="EMBL" id="KB007933">
    <property type="protein sequence ID" value="ELR19357.1"/>
    <property type="molecule type" value="Genomic_DNA"/>
</dbReference>
<proteinExistence type="predicted"/>
<dbReference type="GO" id="GO:0042795">
    <property type="term" value="P:snRNA transcription by RNA polymerase II"/>
    <property type="evidence" value="ECO:0007669"/>
    <property type="project" value="TreeGrafter"/>
</dbReference>
<keyword evidence="3" id="KW-0804">Transcription</keyword>
<dbReference type="InterPro" id="IPR009057">
    <property type="entry name" value="Homeodomain-like_sf"/>
</dbReference>
<dbReference type="GO" id="GO:0000978">
    <property type="term" value="F:RNA polymerase II cis-regulatory region sequence-specific DNA binding"/>
    <property type="evidence" value="ECO:0007669"/>
    <property type="project" value="TreeGrafter"/>
</dbReference>
<dbReference type="PROSITE" id="PS51294">
    <property type="entry name" value="HTH_MYB"/>
    <property type="match status" value="1"/>
</dbReference>
<evidence type="ECO:0000256" key="2">
    <source>
        <dbReference type="ARBA" id="ARBA00023125"/>
    </source>
</evidence>
<dbReference type="AlphaFoldDB" id="L8H295"/>
<dbReference type="PROSITE" id="PS50090">
    <property type="entry name" value="MYB_LIKE"/>
    <property type="match status" value="1"/>
</dbReference>
<dbReference type="Gene3D" id="1.10.10.60">
    <property type="entry name" value="Homeodomain-like"/>
    <property type="match status" value="1"/>
</dbReference>
<name>L8H295_ACACF</name>
<dbReference type="GeneID" id="14920135"/>
<organism evidence="7 8">
    <name type="scientific">Acanthamoeba castellanii (strain ATCC 30010 / Neff)</name>
    <dbReference type="NCBI Taxonomy" id="1257118"/>
    <lineage>
        <taxon>Eukaryota</taxon>
        <taxon>Amoebozoa</taxon>
        <taxon>Discosea</taxon>
        <taxon>Longamoebia</taxon>
        <taxon>Centramoebida</taxon>
        <taxon>Acanthamoebidae</taxon>
        <taxon>Acanthamoeba</taxon>
    </lineage>
</organism>
<dbReference type="GO" id="GO:0042796">
    <property type="term" value="P:snRNA transcription by RNA polymerase III"/>
    <property type="evidence" value="ECO:0007669"/>
    <property type="project" value="TreeGrafter"/>
</dbReference>
<dbReference type="GO" id="GO:0019185">
    <property type="term" value="C:snRNA-activating protein complex"/>
    <property type="evidence" value="ECO:0007669"/>
    <property type="project" value="TreeGrafter"/>
</dbReference>
<feature type="domain" description="Myb-like" evidence="5">
    <location>
        <begin position="1"/>
        <end position="41"/>
    </location>
</feature>
<dbReference type="Proteomes" id="UP000011083">
    <property type="component" value="Unassembled WGS sequence"/>
</dbReference>
<evidence type="ECO:0000313" key="8">
    <source>
        <dbReference type="Proteomes" id="UP000011083"/>
    </source>
</evidence>
<dbReference type="VEuPathDB" id="AmoebaDB:ACA1_265620"/>
<dbReference type="Pfam" id="PF13921">
    <property type="entry name" value="Myb_DNA-bind_6"/>
    <property type="match status" value="1"/>
</dbReference>
<sequence>QEDEKLRQHVEAHGAGKWAEIARILRPRTDNQCWRRWKSLNSGVEVANYRKSVHKKKKGLVNNFVGREKERPDLTIGDFPAQDDDDEEPPRRFVELACTAPVHGLVVVYID</sequence>
<dbReference type="STRING" id="1257118.L8H295"/>
<evidence type="ECO:0000259" key="5">
    <source>
        <dbReference type="PROSITE" id="PS50090"/>
    </source>
</evidence>
<accession>L8H295</accession>
<dbReference type="SUPFAM" id="SSF46689">
    <property type="entry name" value="Homeodomain-like"/>
    <property type="match status" value="1"/>
</dbReference>
<dbReference type="GO" id="GO:0001006">
    <property type="term" value="F:RNA polymerase III type 3 promoter sequence-specific DNA binding"/>
    <property type="evidence" value="ECO:0007669"/>
    <property type="project" value="TreeGrafter"/>
</dbReference>